<evidence type="ECO:0000256" key="6">
    <source>
        <dbReference type="ARBA" id="ARBA00022723"/>
    </source>
</evidence>
<evidence type="ECO:0000256" key="11">
    <source>
        <dbReference type="ARBA" id="ARBA00023033"/>
    </source>
</evidence>
<proteinExistence type="inferred from homology"/>
<evidence type="ECO:0000256" key="14">
    <source>
        <dbReference type="RuleBase" id="RU000461"/>
    </source>
</evidence>
<dbReference type="PROSITE" id="PS00086">
    <property type="entry name" value="CYTOCHROME_P450"/>
    <property type="match status" value="1"/>
</dbReference>
<dbReference type="InterPro" id="IPR001128">
    <property type="entry name" value="Cyt_P450"/>
</dbReference>
<evidence type="ECO:0000256" key="7">
    <source>
        <dbReference type="ARBA" id="ARBA00022824"/>
    </source>
</evidence>
<dbReference type="FunFam" id="1.10.630.10:FF:000042">
    <property type="entry name" value="Cytochrome P450"/>
    <property type="match status" value="1"/>
</dbReference>
<evidence type="ECO:0000256" key="5">
    <source>
        <dbReference type="ARBA" id="ARBA00022617"/>
    </source>
</evidence>
<dbReference type="PANTHER" id="PTHR24292:SF100">
    <property type="entry name" value="CYTOCHROME P450 6A16, ISOFORM B-RELATED"/>
    <property type="match status" value="1"/>
</dbReference>
<dbReference type="InterPro" id="IPR002402">
    <property type="entry name" value="Cyt_P450_E_grp-II"/>
</dbReference>
<evidence type="ECO:0000256" key="1">
    <source>
        <dbReference type="ARBA" id="ARBA00001971"/>
    </source>
</evidence>
<dbReference type="InterPro" id="IPR036396">
    <property type="entry name" value="Cyt_P450_sf"/>
</dbReference>
<evidence type="ECO:0000256" key="10">
    <source>
        <dbReference type="ARBA" id="ARBA00023004"/>
    </source>
</evidence>
<keyword evidence="5 13" id="KW-0349">Heme</keyword>
<dbReference type="Pfam" id="PF00067">
    <property type="entry name" value="p450"/>
    <property type="match status" value="1"/>
</dbReference>
<protein>
    <recommendedName>
        <fullName evidence="18">Cytochrome P450</fullName>
    </recommendedName>
</protein>
<evidence type="ECO:0000256" key="4">
    <source>
        <dbReference type="ARBA" id="ARBA00010617"/>
    </source>
</evidence>
<evidence type="ECO:0000313" key="17">
    <source>
        <dbReference type="Proteomes" id="UP001558652"/>
    </source>
</evidence>
<sequence>MPSLTGCLCLDWVLCLVALVTIGYLWVQKRYRYFADLGVPYLLPESFLSNNLFGAFMPDTTVGEVYDSMYKQLAPHPYAGFFHLLSPTYLIRDPELVTKFLVTEFGHFNDHGLPADEELNPLEGNLFFLGGPKWRALRRKLTPTFTSGKLKWMFDLIRECGDRLIETLDTEQAKGGHVEMKEILARFTTDVIGSCAFGLDSEAMKDPDSEFRRMGRKFFNPSLVLKIKTVFRFAVPRLYKMLKIKSGQPDVEQFFSSIIKQTIDHRLKTGQKRNDLVQLLLQLRETGSIEYEQDELALEDKELQSELNDEPDQIKFTDGLLTAQAFVFFVAGFETTASAISYSLYLMARHKEVQDRARYEVRERKLISGGEITYEALRSMTYLESCIDEALRIYPPIHLLPRICTKDFTMDDGTLIKKGQRLIIPIYSLHRDPKNFPDPEEFRPERFAQGTARKSGAYLPFGDGPRTCMGTNTNRNLAGLNPLRNTNTV</sequence>
<keyword evidence="15" id="KW-1133">Transmembrane helix</keyword>
<evidence type="ECO:0000256" key="9">
    <source>
        <dbReference type="ARBA" id="ARBA00023002"/>
    </source>
</evidence>
<evidence type="ECO:0000256" key="8">
    <source>
        <dbReference type="ARBA" id="ARBA00022848"/>
    </source>
</evidence>
<dbReference type="InterPro" id="IPR017972">
    <property type="entry name" value="Cyt_P450_CS"/>
</dbReference>
<evidence type="ECO:0000256" key="2">
    <source>
        <dbReference type="ARBA" id="ARBA00004174"/>
    </source>
</evidence>
<evidence type="ECO:0000256" key="15">
    <source>
        <dbReference type="SAM" id="Phobius"/>
    </source>
</evidence>
<reference evidence="16 17" key="1">
    <citation type="submission" date="2024-07" db="EMBL/GenBank/DDBJ databases">
        <title>Chromosome-level genome assembly of the water stick insect Ranatra chinensis (Heteroptera: Nepidae).</title>
        <authorList>
            <person name="Liu X."/>
        </authorList>
    </citation>
    <scope>NUCLEOTIDE SEQUENCE [LARGE SCALE GENOMIC DNA]</scope>
    <source>
        <strain evidence="16">Cailab_2021Rc</strain>
        <tissue evidence="16">Muscle</tissue>
    </source>
</reference>
<comment type="similarity">
    <text evidence="4 14">Belongs to the cytochrome P450 family.</text>
</comment>
<keyword evidence="15" id="KW-0812">Transmembrane</keyword>
<dbReference type="AlphaFoldDB" id="A0ABD0XYY7"/>
<keyword evidence="12 15" id="KW-0472">Membrane</keyword>
<dbReference type="CDD" id="cd11056">
    <property type="entry name" value="CYP6-like"/>
    <property type="match status" value="1"/>
</dbReference>
<evidence type="ECO:0000256" key="13">
    <source>
        <dbReference type="PIRSR" id="PIRSR602402-1"/>
    </source>
</evidence>
<evidence type="ECO:0000256" key="3">
    <source>
        <dbReference type="ARBA" id="ARBA00004406"/>
    </source>
</evidence>
<dbReference type="GO" id="GO:0046872">
    <property type="term" value="F:metal ion binding"/>
    <property type="evidence" value="ECO:0007669"/>
    <property type="project" value="UniProtKB-KW"/>
</dbReference>
<keyword evidence="9 14" id="KW-0560">Oxidoreductase</keyword>
<comment type="caution">
    <text evidence="16">The sequence shown here is derived from an EMBL/GenBank/DDBJ whole genome shotgun (WGS) entry which is preliminary data.</text>
</comment>
<feature type="binding site" description="axial binding residue" evidence="13">
    <location>
        <position position="468"/>
    </location>
    <ligand>
        <name>heme</name>
        <dbReference type="ChEBI" id="CHEBI:30413"/>
    </ligand>
    <ligandPart>
        <name>Fe</name>
        <dbReference type="ChEBI" id="CHEBI:18248"/>
    </ligandPart>
</feature>
<keyword evidence="7" id="KW-0256">Endoplasmic reticulum</keyword>
<name>A0ABD0XYY7_9HEMI</name>
<dbReference type="SUPFAM" id="SSF48264">
    <property type="entry name" value="Cytochrome P450"/>
    <property type="match status" value="1"/>
</dbReference>
<evidence type="ECO:0008006" key="18">
    <source>
        <dbReference type="Google" id="ProtNLM"/>
    </source>
</evidence>
<dbReference type="PRINTS" id="PR00464">
    <property type="entry name" value="EP450II"/>
</dbReference>
<dbReference type="Proteomes" id="UP001558652">
    <property type="component" value="Unassembled WGS sequence"/>
</dbReference>
<dbReference type="EMBL" id="JBFDAA010000017">
    <property type="protein sequence ID" value="KAL1116454.1"/>
    <property type="molecule type" value="Genomic_DNA"/>
</dbReference>
<keyword evidence="8" id="KW-0492">Microsome</keyword>
<keyword evidence="11 14" id="KW-0503">Monooxygenase</keyword>
<evidence type="ECO:0000313" key="16">
    <source>
        <dbReference type="EMBL" id="KAL1116454.1"/>
    </source>
</evidence>
<evidence type="ECO:0000256" key="12">
    <source>
        <dbReference type="ARBA" id="ARBA00023136"/>
    </source>
</evidence>
<feature type="transmembrane region" description="Helical" evidence="15">
    <location>
        <begin position="7"/>
        <end position="27"/>
    </location>
</feature>
<dbReference type="PRINTS" id="PR00385">
    <property type="entry name" value="P450"/>
</dbReference>
<dbReference type="GO" id="GO:0004497">
    <property type="term" value="F:monooxygenase activity"/>
    <property type="evidence" value="ECO:0007669"/>
    <property type="project" value="UniProtKB-KW"/>
</dbReference>
<keyword evidence="10 13" id="KW-0408">Iron</keyword>
<comment type="subcellular location">
    <subcellularLocation>
        <location evidence="3">Endoplasmic reticulum membrane</location>
        <topology evidence="3">Peripheral membrane protein</topology>
    </subcellularLocation>
    <subcellularLocation>
        <location evidence="2">Microsome membrane</location>
        <topology evidence="2">Peripheral membrane protein</topology>
    </subcellularLocation>
</comment>
<keyword evidence="6 13" id="KW-0479">Metal-binding</keyword>
<dbReference type="Gene3D" id="1.10.630.10">
    <property type="entry name" value="Cytochrome P450"/>
    <property type="match status" value="1"/>
</dbReference>
<organism evidence="16 17">
    <name type="scientific">Ranatra chinensis</name>
    <dbReference type="NCBI Taxonomy" id="642074"/>
    <lineage>
        <taxon>Eukaryota</taxon>
        <taxon>Metazoa</taxon>
        <taxon>Ecdysozoa</taxon>
        <taxon>Arthropoda</taxon>
        <taxon>Hexapoda</taxon>
        <taxon>Insecta</taxon>
        <taxon>Pterygota</taxon>
        <taxon>Neoptera</taxon>
        <taxon>Paraneoptera</taxon>
        <taxon>Hemiptera</taxon>
        <taxon>Heteroptera</taxon>
        <taxon>Panheteroptera</taxon>
        <taxon>Nepomorpha</taxon>
        <taxon>Nepidae</taxon>
        <taxon>Ranatrinae</taxon>
        <taxon>Ranatra</taxon>
    </lineage>
</organism>
<dbReference type="PANTHER" id="PTHR24292">
    <property type="entry name" value="CYTOCHROME P450"/>
    <property type="match status" value="1"/>
</dbReference>
<gene>
    <name evidence="16" type="ORF">AAG570_004927</name>
</gene>
<keyword evidence="17" id="KW-1185">Reference proteome</keyword>
<comment type="cofactor">
    <cofactor evidence="1 13">
        <name>heme</name>
        <dbReference type="ChEBI" id="CHEBI:30413"/>
    </cofactor>
</comment>
<dbReference type="GO" id="GO:0005789">
    <property type="term" value="C:endoplasmic reticulum membrane"/>
    <property type="evidence" value="ECO:0007669"/>
    <property type="project" value="UniProtKB-SubCell"/>
</dbReference>
<accession>A0ABD0XYY7</accession>
<dbReference type="InterPro" id="IPR050476">
    <property type="entry name" value="Insect_CytP450_Detox"/>
</dbReference>